<evidence type="ECO:0000313" key="1">
    <source>
        <dbReference type="EMBL" id="MDK9365357.1"/>
    </source>
</evidence>
<dbReference type="AlphaFoldDB" id="A0AAP4LC86"/>
<name>A0AAP4LC86_9ENTR</name>
<comment type="caution">
    <text evidence="1">The sequence shown here is derived from an EMBL/GenBank/DDBJ whole genome shotgun (WGS) entry which is preliminary data.</text>
</comment>
<dbReference type="RefSeq" id="WP_285150083.1">
    <property type="nucleotide sequence ID" value="NZ_JASSOM010000072.1"/>
</dbReference>
<sequence>MDYSSMTKHELADMRNAIEREQKRREAEPKVITYRVTSCMTEHRYFKDLKCALLCLKETAGLVIESSLEDGGEYVNKCTGIVGVVFRVEEVAQSDFDAWEKEKRYDDICFQDRVGELVDA</sequence>
<dbReference type="Pfam" id="PF17526">
    <property type="entry name" value="DUF5448"/>
    <property type="match status" value="1"/>
</dbReference>
<gene>
    <name evidence="1" type="ORF">QQF32_19355</name>
</gene>
<keyword evidence="2" id="KW-1185">Reference proteome</keyword>
<reference evidence="1 2" key="1">
    <citation type="submission" date="2023-06" db="EMBL/GenBank/DDBJ databases">
        <title>Identification and characterization of antibiotic-resistant Gram-negative bacteria.</title>
        <authorList>
            <person name="Cho G.-S."/>
            <person name="Lee J."/>
            <person name="Tai E."/>
            <person name="Jeong S."/>
            <person name="Kim I."/>
            <person name="Kim B.-E."/>
            <person name="Jeong M.-I."/>
            <person name="Oh K.-K."/>
            <person name="Franz C.M.A.P."/>
        </authorList>
    </citation>
    <scope>NUCLEOTIDE SEQUENCE [LARGE SCALE GENOMIC DNA]</scope>
    <source>
        <strain evidence="1 2">V106_12</strain>
    </source>
</reference>
<evidence type="ECO:0000313" key="2">
    <source>
        <dbReference type="Proteomes" id="UP001223214"/>
    </source>
</evidence>
<proteinExistence type="predicted"/>
<organism evidence="1 2">
    <name type="scientific">Lelliottia wanjuensis</name>
    <dbReference type="NCBI Taxonomy" id="3050585"/>
    <lineage>
        <taxon>Bacteria</taxon>
        <taxon>Pseudomonadati</taxon>
        <taxon>Pseudomonadota</taxon>
        <taxon>Gammaproteobacteria</taxon>
        <taxon>Enterobacterales</taxon>
        <taxon>Enterobacteriaceae</taxon>
        <taxon>Lelliottia</taxon>
    </lineage>
</organism>
<accession>A0AAP4LC86</accession>
<protein>
    <submittedName>
        <fullName evidence="1">DUF5448 family protein</fullName>
    </submittedName>
</protein>
<dbReference type="EMBL" id="JASSOM010000072">
    <property type="protein sequence ID" value="MDK9365357.1"/>
    <property type="molecule type" value="Genomic_DNA"/>
</dbReference>
<dbReference type="Proteomes" id="UP001223214">
    <property type="component" value="Unassembled WGS sequence"/>
</dbReference>
<dbReference type="InterPro" id="IPR020379">
    <property type="entry name" value="DUF5448"/>
</dbReference>